<keyword evidence="2" id="KW-1185">Reference proteome</keyword>
<protein>
    <submittedName>
        <fullName evidence="1">Uncharacterized protein</fullName>
    </submittedName>
</protein>
<dbReference type="EMBL" id="UPHM01000066">
    <property type="protein sequence ID" value="VAZ94720.1"/>
    <property type="molecule type" value="Genomic_DNA"/>
</dbReference>
<evidence type="ECO:0000313" key="2">
    <source>
        <dbReference type="Proteomes" id="UP000271464"/>
    </source>
</evidence>
<comment type="caution">
    <text evidence="1">The sequence shown here is derived from an EMBL/GenBank/DDBJ whole genome shotgun (WGS) entry which is preliminary data.</text>
</comment>
<organism evidence="1 2">
    <name type="scientific">Mycobacterium persicum</name>
    <dbReference type="NCBI Taxonomy" id="1487726"/>
    <lineage>
        <taxon>Bacteria</taxon>
        <taxon>Bacillati</taxon>
        <taxon>Actinomycetota</taxon>
        <taxon>Actinomycetes</taxon>
        <taxon>Mycobacteriales</taxon>
        <taxon>Mycobacteriaceae</taxon>
        <taxon>Mycobacterium</taxon>
    </lineage>
</organism>
<accession>A0ABY6RJN2</accession>
<reference evidence="1 2" key="1">
    <citation type="submission" date="2018-09" db="EMBL/GenBank/DDBJ databases">
        <authorList>
            <person name="Tagini F."/>
        </authorList>
    </citation>
    <scope>NUCLEOTIDE SEQUENCE [LARGE SCALE GENOMIC DNA]</scope>
    <source>
        <strain evidence="1 2">MK4</strain>
    </source>
</reference>
<name>A0ABY6RJN2_9MYCO</name>
<gene>
    <name evidence="1" type="ORF">LAUMK4_02893</name>
</gene>
<evidence type="ECO:0000313" key="1">
    <source>
        <dbReference type="EMBL" id="VAZ94720.1"/>
    </source>
</evidence>
<dbReference type="Proteomes" id="UP000271464">
    <property type="component" value="Unassembled WGS sequence"/>
</dbReference>
<proteinExistence type="predicted"/>
<sequence>MVVTSPPINQDLGTQPGASVLTLREARLCGSVRRRDERHSALVDVLPMPCLTALTGRRLKFRQLLIIAAKKCNAKGKVLFF</sequence>